<feature type="domain" description="DYW" evidence="2">
    <location>
        <begin position="90"/>
        <end position="147"/>
    </location>
</feature>
<evidence type="ECO:0000313" key="3">
    <source>
        <dbReference type="EMBL" id="RZB83822.1"/>
    </source>
</evidence>
<dbReference type="AlphaFoldDB" id="A0A445ICW4"/>
<dbReference type="GO" id="GO:0008270">
    <property type="term" value="F:zinc ion binding"/>
    <property type="evidence" value="ECO:0007669"/>
    <property type="project" value="InterPro"/>
</dbReference>
<evidence type="ECO:0000313" key="4">
    <source>
        <dbReference type="Proteomes" id="UP000289340"/>
    </source>
</evidence>
<sequence>MPFPPAATVWHIVLAASRVNLNIDLGKLAAEKIISLEPQDSAAYSLLSNIYAAAGNWHEKVNVRKLMDKRKVKKEPGYSWIEVKNKTYSSLADEQKETIISHHSERLAIAFCLIATLPEIPLQIVKNLRVCGDCHNFIKLVSLVEKRLLLEIQTDFTTLKVVCVHVVTTGDVWANMLFVFRRFFSGSDLCFPKNPSTLSKA</sequence>
<dbReference type="PANTHER" id="PTHR47926">
    <property type="entry name" value="PENTATRICOPEPTIDE REPEAT-CONTAINING PROTEIN"/>
    <property type="match status" value="1"/>
</dbReference>
<dbReference type="InterPro" id="IPR032867">
    <property type="entry name" value="DYW_dom"/>
</dbReference>
<dbReference type="Proteomes" id="UP000289340">
    <property type="component" value="Chromosome 11"/>
</dbReference>
<dbReference type="PANTHER" id="PTHR47926:SF538">
    <property type="entry name" value="WHIM2 DOMAIN-CONTAINING PROTEIN"/>
    <property type="match status" value="1"/>
</dbReference>
<proteinExistence type="inferred from homology"/>
<reference evidence="3 4" key="1">
    <citation type="submission" date="2018-09" db="EMBL/GenBank/DDBJ databases">
        <title>A high-quality reference genome of wild soybean provides a powerful tool to mine soybean genomes.</title>
        <authorList>
            <person name="Xie M."/>
            <person name="Chung C.Y.L."/>
            <person name="Li M.-W."/>
            <person name="Wong F.-L."/>
            <person name="Chan T.-F."/>
            <person name="Lam H.-M."/>
        </authorList>
    </citation>
    <scope>NUCLEOTIDE SEQUENCE [LARGE SCALE GENOMIC DNA]</scope>
    <source>
        <strain evidence="4">cv. W05</strain>
        <tissue evidence="3">Hypocotyl of etiolated seedlings</tissue>
    </source>
</reference>
<comment type="similarity">
    <text evidence="1">Belongs to the PPR family. PCMP-H subfamily.</text>
</comment>
<dbReference type="Pfam" id="PF20431">
    <property type="entry name" value="E_motif"/>
    <property type="match status" value="1"/>
</dbReference>
<name>A0A445ICW4_GLYSO</name>
<comment type="caution">
    <text evidence="3">The sequence shown here is derived from an EMBL/GenBank/DDBJ whole genome shotgun (WGS) entry which is preliminary data.</text>
</comment>
<protein>
    <submittedName>
        <fullName evidence="3">Pentatricopeptide repeat-containing protein</fullName>
    </submittedName>
</protein>
<dbReference type="Pfam" id="PF14432">
    <property type="entry name" value="DYW_deaminase"/>
    <property type="match status" value="1"/>
</dbReference>
<dbReference type="GO" id="GO:0003723">
    <property type="term" value="F:RNA binding"/>
    <property type="evidence" value="ECO:0007669"/>
    <property type="project" value="InterPro"/>
</dbReference>
<gene>
    <name evidence="3" type="ORF">D0Y65_032363</name>
</gene>
<dbReference type="InterPro" id="IPR046960">
    <property type="entry name" value="PPR_At4g14850-like_plant"/>
</dbReference>
<dbReference type="InterPro" id="IPR046848">
    <property type="entry name" value="E_motif"/>
</dbReference>
<dbReference type="GO" id="GO:0009451">
    <property type="term" value="P:RNA modification"/>
    <property type="evidence" value="ECO:0007669"/>
    <property type="project" value="InterPro"/>
</dbReference>
<keyword evidence="4" id="KW-1185">Reference proteome</keyword>
<accession>A0A445ICW4</accession>
<dbReference type="EMBL" id="QZWG01000011">
    <property type="protein sequence ID" value="RZB83822.1"/>
    <property type="molecule type" value="Genomic_DNA"/>
</dbReference>
<evidence type="ECO:0000256" key="1">
    <source>
        <dbReference type="ARBA" id="ARBA00006643"/>
    </source>
</evidence>
<organism evidence="3 4">
    <name type="scientific">Glycine soja</name>
    <name type="common">Wild soybean</name>
    <dbReference type="NCBI Taxonomy" id="3848"/>
    <lineage>
        <taxon>Eukaryota</taxon>
        <taxon>Viridiplantae</taxon>
        <taxon>Streptophyta</taxon>
        <taxon>Embryophyta</taxon>
        <taxon>Tracheophyta</taxon>
        <taxon>Spermatophyta</taxon>
        <taxon>Magnoliopsida</taxon>
        <taxon>eudicotyledons</taxon>
        <taxon>Gunneridae</taxon>
        <taxon>Pentapetalae</taxon>
        <taxon>rosids</taxon>
        <taxon>fabids</taxon>
        <taxon>Fabales</taxon>
        <taxon>Fabaceae</taxon>
        <taxon>Papilionoideae</taxon>
        <taxon>50 kb inversion clade</taxon>
        <taxon>NPAAA clade</taxon>
        <taxon>indigoferoid/millettioid clade</taxon>
        <taxon>Phaseoleae</taxon>
        <taxon>Glycine</taxon>
        <taxon>Glycine subgen. Soja</taxon>
    </lineage>
</organism>
<evidence type="ECO:0000259" key="2">
    <source>
        <dbReference type="Pfam" id="PF14432"/>
    </source>
</evidence>